<organism evidence="1 2">
    <name type="scientific">Elysia marginata</name>
    <dbReference type="NCBI Taxonomy" id="1093978"/>
    <lineage>
        <taxon>Eukaryota</taxon>
        <taxon>Metazoa</taxon>
        <taxon>Spiralia</taxon>
        <taxon>Lophotrochozoa</taxon>
        <taxon>Mollusca</taxon>
        <taxon>Gastropoda</taxon>
        <taxon>Heterobranchia</taxon>
        <taxon>Euthyneura</taxon>
        <taxon>Panpulmonata</taxon>
        <taxon>Sacoglossa</taxon>
        <taxon>Placobranchoidea</taxon>
        <taxon>Plakobranchidae</taxon>
        <taxon>Elysia</taxon>
    </lineage>
</organism>
<reference evidence="1 2" key="1">
    <citation type="journal article" date="2021" name="Elife">
        <title>Chloroplast acquisition without the gene transfer in kleptoplastic sea slugs, Plakobranchus ocellatus.</title>
        <authorList>
            <person name="Maeda T."/>
            <person name="Takahashi S."/>
            <person name="Yoshida T."/>
            <person name="Shimamura S."/>
            <person name="Takaki Y."/>
            <person name="Nagai Y."/>
            <person name="Toyoda A."/>
            <person name="Suzuki Y."/>
            <person name="Arimoto A."/>
            <person name="Ishii H."/>
            <person name="Satoh N."/>
            <person name="Nishiyama T."/>
            <person name="Hasebe M."/>
            <person name="Maruyama T."/>
            <person name="Minagawa J."/>
            <person name="Obokata J."/>
            <person name="Shigenobu S."/>
        </authorList>
    </citation>
    <scope>NUCLEOTIDE SEQUENCE [LARGE SCALE GENOMIC DNA]</scope>
</reference>
<comment type="caution">
    <text evidence="1">The sequence shown here is derived from an EMBL/GenBank/DDBJ whole genome shotgun (WGS) entry which is preliminary data.</text>
</comment>
<gene>
    <name evidence="1" type="ORF">ElyMa_005892300</name>
</gene>
<keyword evidence="1" id="KW-0808">Transferase</keyword>
<name>A0AAV4G3N3_9GAST</name>
<sequence>MPVLDPRLKSLCNDANAVDGLLFGPDFQKLLREVTENIPRSTVVNWCSPGLLQGYCRMPYIFTKVLKVPLGVLRSHSVQAVIYLDDIFLTQPSRVRLQENIHLTVFLLEQLAFTLNVWKRVLAPVQEI</sequence>
<evidence type="ECO:0000313" key="1">
    <source>
        <dbReference type="EMBL" id="GFR80187.1"/>
    </source>
</evidence>
<dbReference type="SUPFAM" id="SSF56672">
    <property type="entry name" value="DNA/RNA polymerases"/>
    <property type="match status" value="1"/>
</dbReference>
<dbReference type="AlphaFoldDB" id="A0AAV4G3N3"/>
<accession>A0AAV4G3N3</accession>
<evidence type="ECO:0000313" key="2">
    <source>
        <dbReference type="Proteomes" id="UP000762676"/>
    </source>
</evidence>
<dbReference type="EMBL" id="BMAT01011844">
    <property type="protein sequence ID" value="GFR80187.1"/>
    <property type="molecule type" value="Genomic_DNA"/>
</dbReference>
<proteinExistence type="predicted"/>
<keyword evidence="2" id="KW-1185">Reference proteome</keyword>
<protein>
    <submittedName>
        <fullName evidence="1">Reverse transcriptase/ribonuclease h/methyltransferase</fullName>
    </submittedName>
</protein>
<dbReference type="GO" id="GO:0003964">
    <property type="term" value="F:RNA-directed DNA polymerase activity"/>
    <property type="evidence" value="ECO:0007669"/>
    <property type="project" value="UniProtKB-KW"/>
</dbReference>
<dbReference type="InterPro" id="IPR043502">
    <property type="entry name" value="DNA/RNA_pol_sf"/>
</dbReference>
<keyword evidence="1" id="KW-0695">RNA-directed DNA polymerase</keyword>
<keyword evidence="1" id="KW-0548">Nucleotidyltransferase</keyword>
<dbReference type="Proteomes" id="UP000762676">
    <property type="component" value="Unassembled WGS sequence"/>
</dbReference>
<dbReference type="InterPro" id="IPR043128">
    <property type="entry name" value="Rev_trsase/Diguanyl_cyclase"/>
</dbReference>
<dbReference type="Gene3D" id="3.30.70.270">
    <property type="match status" value="1"/>
</dbReference>